<gene>
    <name evidence="2" type="ORF">CspeluHIS016_0800260</name>
</gene>
<comment type="caution">
    <text evidence="2">The sequence shown here is derived from an EMBL/GenBank/DDBJ whole genome shotgun (WGS) entry which is preliminary data.</text>
</comment>
<protein>
    <submittedName>
        <fullName evidence="2">Uncharacterized protein</fullName>
    </submittedName>
</protein>
<organism evidence="2 3">
    <name type="scientific">Cutaneotrichosporon spelunceum</name>
    <dbReference type="NCBI Taxonomy" id="1672016"/>
    <lineage>
        <taxon>Eukaryota</taxon>
        <taxon>Fungi</taxon>
        <taxon>Dikarya</taxon>
        <taxon>Basidiomycota</taxon>
        <taxon>Agaricomycotina</taxon>
        <taxon>Tremellomycetes</taxon>
        <taxon>Trichosporonales</taxon>
        <taxon>Trichosporonaceae</taxon>
        <taxon>Cutaneotrichosporon</taxon>
    </lineage>
</organism>
<accession>A0AAD3YDP1</accession>
<feature type="compositionally biased region" description="Basic and acidic residues" evidence="1">
    <location>
        <begin position="106"/>
        <end position="121"/>
    </location>
</feature>
<dbReference type="EMBL" id="BTCM01000008">
    <property type="protein sequence ID" value="GMK59420.1"/>
    <property type="molecule type" value="Genomic_DNA"/>
</dbReference>
<feature type="region of interest" description="Disordered" evidence="1">
    <location>
        <begin position="104"/>
        <end position="141"/>
    </location>
</feature>
<name>A0AAD3YDP1_9TREE</name>
<reference evidence="2" key="1">
    <citation type="journal article" date="2023" name="BMC Genomics">
        <title>Chromosome-level genome assemblies of Cutaneotrichosporon spp. (Trichosporonales, Basidiomycota) reveal imbalanced evolution between nucleotide sequences and chromosome synteny.</title>
        <authorList>
            <person name="Kobayashi Y."/>
            <person name="Kayamori A."/>
            <person name="Aoki K."/>
            <person name="Shiwa Y."/>
            <person name="Matsutani M."/>
            <person name="Fujita N."/>
            <person name="Sugita T."/>
            <person name="Iwasaki W."/>
            <person name="Tanaka N."/>
            <person name="Takashima M."/>
        </authorList>
    </citation>
    <scope>NUCLEOTIDE SEQUENCE</scope>
    <source>
        <strain evidence="2">HIS016</strain>
    </source>
</reference>
<dbReference type="AlphaFoldDB" id="A0AAD3YDP1"/>
<proteinExistence type="predicted"/>
<reference evidence="2" key="2">
    <citation type="submission" date="2023-06" db="EMBL/GenBank/DDBJ databases">
        <authorList>
            <person name="Kobayashi Y."/>
            <person name="Kayamori A."/>
            <person name="Aoki K."/>
            <person name="Shiwa Y."/>
            <person name="Fujita N."/>
            <person name="Sugita T."/>
            <person name="Iwasaki W."/>
            <person name="Tanaka N."/>
            <person name="Takashima M."/>
        </authorList>
    </citation>
    <scope>NUCLEOTIDE SEQUENCE</scope>
    <source>
        <strain evidence="2">HIS016</strain>
    </source>
</reference>
<dbReference type="Proteomes" id="UP001222932">
    <property type="component" value="Unassembled WGS sequence"/>
</dbReference>
<evidence type="ECO:0000313" key="3">
    <source>
        <dbReference type="Proteomes" id="UP001222932"/>
    </source>
</evidence>
<keyword evidence="3" id="KW-1185">Reference proteome</keyword>
<evidence type="ECO:0000256" key="1">
    <source>
        <dbReference type="SAM" id="MobiDB-lite"/>
    </source>
</evidence>
<sequence length="432" mass="47874">MFTCRTTSPAGSRPILPCSTTATLVNGPICRHYLLETALQPGLATLVAYHQAELAASLVSSINSLSKTVSTLAEDSGTPNLMENISSVAGTITSLAKVVETLGRSDVTERQKKNPPSERAHTPSQNPKLRPSSCAPTARDPYLGEEHMRNAIPKSGAIDLKAKDHQIVNLQKQNRILLKKTTLWKVFNDVLINEFEEREVVAVRTHRHEMKELERAVCSLAETNSSVVADNKRLLGENMTFKDGMKCPGDTHQRTADENSLHINLLAEHQKSVLQVGRLTRELQVVGENEHRLEQKLSNMVGHGTVLVQKTDTLGSEVAQYSDKVHQRLIGMYKGAAPKKDRSLQTEGERLASKMLQINQQQVEFLLECKRLTEWKRRSKSAHDEFMKKELLYGVIAPATASIAPGENDTASYLAFLQRPVSSLTGDELQEV</sequence>
<evidence type="ECO:0000313" key="2">
    <source>
        <dbReference type="EMBL" id="GMK59420.1"/>
    </source>
</evidence>